<organism evidence="1 2">
    <name type="scientific">Chryseobacterium gleum ATCC 35910</name>
    <dbReference type="NCBI Taxonomy" id="525257"/>
    <lineage>
        <taxon>Bacteria</taxon>
        <taxon>Pseudomonadati</taxon>
        <taxon>Bacteroidota</taxon>
        <taxon>Flavobacteriia</taxon>
        <taxon>Flavobacteriales</taxon>
        <taxon>Weeksellaceae</taxon>
        <taxon>Chryseobacterium group</taxon>
        <taxon>Chryseobacterium</taxon>
    </lineage>
</organism>
<accession>A0ABP2IQB1</accession>
<comment type="caution">
    <text evidence="1">The sequence shown here is derived from an EMBL/GenBank/DDBJ whole genome shotgun (WGS) entry which is preliminary data.</text>
</comment>
<evidence type="ECO:0008006" key="3">
    <source>
        <dbReference type="Google" id="ProtNLM"/>
    </source>
</evidence>
<evidence type="ECO:0000313" key="1">
    <source>
        <dbReference type="EMBL" id="EFK35911.1"/>
    </source>
</evidence>
<dbReference type="Proteomes" id="UP000002969">
    <property type="component" value="Unassembled WGS sequence"/>
</dbReference>
<gene>
    <name evidence="1" type="ORF">HMPREF0204_14980</name>
</gene>
<evidence type="ECO:0000313" key="2">
    <source>
        <dbReference type="Proteomes" id="UP000002969"/>
    </source>
</evidence>
<name>A0ABP2IQB1_CHRGE</name>
<dbReference type="EMBL" id="ACKQ02000007">
    <property type="protein sequence ID" value="EFK35911.1"/>
    <property type="molecule type" value="Genomic_DNA"/>
</dbReference>
<keyword evidence="2" id="KW-1185">Reference proteome</keyword>
<reference evidence="1" key="1">
    <citation type="submission" date="2010-06" db="EMBL/GenBank/DDBJ databases">
        <authorList>
            <person name="Muzny D."/>
            <person name="Qin X."/>
            <person name="Buhay C."/>
            <person name="Dugan-Rocha S."/>
            <person name="Ding Y."/>
            <person name="Chen G."/>
            <person name="Hawes A."/>
            <person name="Holder M."/>
            <person name="Jhangiani S."/>
            <person name="Johnson A."/>
            <person name="Khan Z."/>
            <person name="Li Z."/>
            <person name="Liu W."/>
            <person name="Liu X."/>
            <person name="Perez L."/>
            <person name="Shen H."/>
            <person name="Wang Q."/>
            <person name="Watt J."/>
            <person name="Xi L."/>
            <person name="Xin Y."/>
            <person name="Zhou J."/>
            <person name="Deng J."/>
            <person name="Jiang H."/>
            <person name="Liu Y."/>
            <person name="Qu J."/>
            <person name="Song X.-Z."/>
            <person name="Zhang L."/>
            <person name="Villasana D."/>
            <person name="Johnson A."/>
            <person name="Liu J."/>
            <person name="Liyanage D."/>
            <person name="Lorensuhewa L."/>
            <person name="Robinson T."/>
            <person name="Song A."/>
            <person name="Song B.-B."/>
            <person name="Dinh H."/>
            <person name="Thornton R."/>
            <person name="Coyle M."/>
            <person name="Francisco L."/>
            <person name="Jackson L."/>
            <person name="Javaid M."/>
            <person name="Korchina V."/>
            <person name="Kovar C."/>
            <person name="Mata R."/>
            <person name="Mathew T."/>
            <person name="Ngo R."/>
            <person name="Nguyen L."/>
            <person name="Nguyen N."/>
            <person name="Okwuonu G."/>
            <person name="Ongeri F."/>
            <person name="Pham C."/>
            <person name="Simmons D."/>
            <person name="Wilczek-Boney K."/>
            <person name="Hale W."/>
            <person name="Jakkamsetti A."/>
            <person name="Pham P."/>
            <person name="Ruth R."/>
            <person name="San Lucas F."/>
            <person name="Warren J."/>
            <person name="Zhang J."/>
            <person name="Zhao Z."/>
            <person name="Zhou C."/>
            <person name="Zhu D."/>
            <person name="Lee S."/>
            <person name="Bess C."/>
            <person name="Blankenburg K."/>
            <person name="Forbes L."/>
            <person name="Fu Q."/>
            <person name="Gubbala S."/>
            <person name="Hirani K."/>
            <person name="Jayaseelan J.C."/>
            <person name="Lara F."/>
            <person name="Munidasa M."/>
            <person name="Palculict T."/>
            <person name="Patil S."/>
            <person name="Pu L.-L."/>
            <person name="Saada N."/>
            <person name="Tang L."/>
            <person name="Weissenberger G."/>
            <person name="Zhu Y."/>
            <person name="Hemphill L."/>
            <person name="Shang Y."/>
            <person name="Youmans B."/>
            <person name="Ayvaz T."/>
            <person name="Ross M."/>
            <person name="Santibanez J."/>
            <person name="Aqrawi P."/>
            <person name="Gross S."/>
            <person name="Joshi V."/>
            <person name="Fowler G."/>
            <person name="Nazareth L."/>
            <person name="Reid J."/>
            <person name="Worley K."/>
            <person name="Petrosino J."/>
            <person name="Highlander S."/>
            <person name="Gibbs R."/>
        </authorList>
    </citation>
    <scope>NUCLEOTIDE SEQUENCE [LARGE SCALE GENOMIC DNA]</scope>
    <source>
        <strain evidence="1">ATCC 35910</strain>
    </source>
</reference>
<proteinExistence type="predicted"/>
<protein>
    <recommendedName>
        <fullName evidence="3">DUF5045 domain-containing protein</fullName>
    </recommendedName>
</protein>
<sequence>MILFKNTNTYSTKTMENLLKKGKLFLLLLVAVNGFGQSVKRLNDPAIVAQHKRMTFESWGDWRPYPKYFLGIQTNFAYATVWGMWAPKINRDYKDGDDIRPLKPTGEQNIRFAQLKFQEEEAKKIKAASDTIYKRSVQDLAHWTSATVDADPLWLLYYKRMLKPITEFPDTPQNFIEWRLKDQQTYETLNTTGTLKRLQEELDLIKDKYSMSRSMDMPRGKRFVMYHETLMKWRKFVQELRKHNNKTTLLMDYKNILNSHLPTALPTQWAPASDRQIVQNVMQQYKHRY</sequence>